<accession>A0ABM5Z8M9</accession>
<name>A0ABM5Z8M9_9BURK</name>
<evidence type="ECO:0008006" key="3">
    <source>
        <dbReference type="Google" id="ProtNLM"/>
    </source>
</evidence>
<sequence>MNHSMTWVKLKKYAEISGDSESAVHARRRAGKWLDGIQCKIVDDNLWINLSEAEKWIEQWGTRKALAA</sequence>
<dbReference type="EMBL" id="CP013236">
    <property type="protein sequence ID" value="AMP15529.1"/>
    <property type="molecule type" value="Genomic_DNA"/>
</dbReference>
<gene>
    <name evidence="1" type="ORF">CPter291_3292</name>
</gene>
<evidence type="ECO:0000313" key="1">
    <source>
        <dbReference type="EMBL" id="AMP15529.1"/>
    </source>
</evidence>
<organism evidence="1 2">
    <name type="scientific">Collimonas pratensis</name>
    <dbReference type="NCBI Taxonomy" id="279113"/>
    <lineage>
        <taxon>Bacteria</taxon>
        <taxon>Pseudomonadati</taxon>
        <taxon>Pseudomonadota</taxon>
        <taxon>Betaproteobacteria</taxon>
        <taxon>Burkholderiales</taxon>
        <taxon>Oxalobacteraceae</taxon>
        <taxon>Collimonas</taxon>
    </lineage>
</organism>
<protein>
    <recommendedName>
        <fullName evidence="3">Excisionase</fullName>
    </recommendedName>
</protein>
<dbReference type="Proteomes" id="UP000074914">
    <property type="component" value="Chromosome"/>
</dbReference>
<proteinExistence type="predicted"/>
<dbReference type="RefSeq" id="WP_197481580.1">
    <property type="nucleotide sequence ID" value="NZ_CP013236.1"/>
</dbReference>
<keyword evidence="2" id="KW-1185">Reference proteome</keyword>
<reference evidence="1 2" key="1">
    <citation type="submission" date="2015-11" db="EMBL/GenBank/DDBJ databases">
        <title>Exploring the genomic traits of fungus-feeding bacterial genus Collimonas.</title>
        <authorList>
            <person name="Song C."/>
            <person name="Schmidt R."/>
            <person name="de Jager V."/>
            <person name="Krzyzanowska D."/>
            <person name="Jongedijk E."/>
            <person name="Cankar K."/>
            <person name="Beekwilder J."/>
            <person name="van Veen A."/>
            <person name="de Boer W."/>
            <person name="van Veen J.A."/>
            <person name="Garbeva P."/>
        </authorList>
    </citation>
    <scope>NUCLEOTIDE SEQUENCE [LARGE SCALE GENOMIC DNA]</scope>
    <source>
        <strain evidence="1 2">Ter291</strain>
    </source>
</reference>
<evidence type="ECO:0000313" key="2">
    <source>
        <dbReference type="Proteomes" id="UP000074914"/>
    </source>
</evidence>